<name>A0A973ZXS5_9BRAD</name>
<keyword evidence="7" id="KW-1185">Reference proteome</keyword>
<feature type="domain" description="GH26" evidence="4">
    <location>
        <begin position="28"/>
        <end position="326"/>
    </location>
</feature>
<feature type="active site" description="Proton donor" evidence="3">
    <location>
        <position position="156"/>
    </location>
</feature>
<protein>
    <recommendedName>
        <fullName evidence="4">GH26 domain-containing protein</fullName>
    </recommendedName>
</protein>
<dbReference type="RefSeq" id="WP_166210147.1">
    <property type="nucleotide sequence ID" value="NZ_CP088285.1"/>
</dbReference>
<reference evidence="6" key="2">
    <citation type="journal article" date="2021" name="Int. J. Syst. Evol. Microbiol.">
        <title>Bradyrhizobium septentrionale sp. nov. (sv. septentrionale) and Bradyrhizobium quebecense sp. nov. (sv. septentrionale) associated with legumes native to Canada possess rearranged symbiosis genes and numerous insertion sequences.</title>
        <authorList>
            <person name="Bromfield E.S.P."/>
            <person name="Cloutier S."/>
        </authorList>
    </citation>
    <scope>NUCLEOTIDE SEQUENCE</scope>
    <source>
        <strain evidence="6">5S5</strain>
    </source>
</reference>
<keyword evidence="2 3" id="KW-0326">Glycosidase</keyword>
<gene>
    <name evidence="5" type="ORF">HAP48_005520</name>
    <name evidence="6" type="ORF">WDK88_07660</name>
</gene>
<dbReference type="InterPro" id="IPR017853">
    <property type="entry name" value="GH"/>
</dbReference>
<dbReference type="PROSITE" id="PS51318">
    <property type="entry name" value="TAT"/>
    <property type="match status" value="1"/>
</dbReference>
<organism evidence="5">
    <name type="scientific">Bradyrhizobium septentrionale</name>
    <dbReference type="NCBI Taxonomy" id="1404411"/>
    <lineage>
        <taxon>Bacteria</taxon>
        <taxon>Pseudomonadati</taxon>
        <taxon>Pseudomonadota</taxon>
        <taxon>Alphaproteobacteria</taxon>
        <taxon>Hyphomicrobiales</taxon>
        <taxon>Nitrobacteraceae</taxon>
        <taxon>Bradyrhizobium</taxon>
    </lineage>
</organism>
<evidence type="ECO:0000256" key="3">
    <source>
        <dbReference type="PROSITE-ProRule" id="PRU01100"/>
    </source>
</evidence>
<dbReference type="GO" id="GO:0004553">
    <property type="term" value="F:hydrolase activity, hydrolyzing O-glycosyl compounds"/>
    <property type="evidence" value="ECO:0007669"/>
    <property type="project" value="InterPro"/>
</dbReference>
<evidence type="ECO:0000256" key="1">
    <source>
        <dbReference type="ARBA" id="ARBA00022801"/>
    </source>
</evidence>
<evidence type="ECO:0000313" key="6">
    <source>
        <dbReference type="EMBL" id="WXC81488.1"/>
    </source>
</evidence>
<reference evidence="6" key="3">
    <citation type="submission" date="2024-03" db="EMBL/GenBank/DDBJ databases">
        <authorList>
            <person name="Bromfield E.S.P."/>
            <person name="Cloutier S."/>
        </authorList>
    </citation>
    <scope>NUCLEOTIDE SEQUENCE</scope>
    <source>
        <strain evidence="6">5S5</strain>
    </source>
</reference>
<dbReference type="InterPro" id="IPR022790">
    <property type="entry name" value="GH26_dom"/>
</dbReference>
<sequence>MPTDRGLTRRGVFAVAALALSGALGGLSTARAAPSGRSRLGANSARFAGAFVNWGETGREHVLQAWETWLGRPRSSVLGVDFYGQTSWEDFHKLDWVPGLWKKLNPARDVVWSVPLTITGTPLADVAAGAHDAEFEAAARAIAAAHPKAIIRLGWEMNISNMGWFAGGHEDDYIKAFRRVAGIFRRHSGGFKFDWCPGWGPQDMPAATAYPGDDVVDFIGLDVYDFKSEGSAAERWTNSYLKAPFGLEWQRTFAAKHGKLMSYPEWGVGQSGDNATFVQQMHDWFAANQAAIAYAAYFDVDGLWPTQIDNGQFPESASLFRKLFAG</sequence>
<dbReference type="EMBL" id="JAAOLE020000001">
    <property type="protein sequence ID" value="NVI42566.1"/>
    <property type="molecule type" value="Genomic_DNA"/>
</dbReference>
<comment type="similarity">
    <text evidence="3">Belongs to the glycosyl hydrolase 26 family.</text>
</comment>
<dbReference type="Gene3D" id="3.20.20.80">
    <property type="entry name" value="Glycosidases"/>
    <property type="match status" value="1"/>
</dbReference>
<accession>A0A973ZXS5</accession>
<reference evidence="5" key="1">
    <citation type="submission" date="2020-06" db="EMBL/GenBank/DDBJ databases">
        <title>Whole Genome Sequence of Bradyrhizobium sp. Strain 1S1.</title>
        <authorList>
            <person name="Bromfield E.S.P."/>
            <person name="Cloutier S."/>
        </authorList>
    </citation>
    <scope>NUCLEOTIDE SEQUENCE [LARGE SCALE GENOMIC DNA]</scope>
    <source>
        <strain evidence="5">1S1</strain>
    </source>
</reference>
<dbReference type="Proteomes" id="UP001432046">
    <property type="component" value="Chromosome"/>
</dbReference>
<dbReference type="AlphaFoldDB" id="A0A973ZXS5"/>
<evidence type="ECO:0000313" key="7">
    <source>
        <dbReference type="Proteomes" id="UP001432046"/>
    </source>
</evidence>
<proteinExistence type="inferred from homology"/>
<dbReference type="PROSITE" id="PS51764">
    <property type="entry name" value="GH26"/>
    <property type="match status" value="1"/>
</dbReference>
<evidence type="ECO:0000256" key="2">
    <source>
        <dbReference type="ARBA" id="ARBA00023295"/>
    </source>
</evidence>
<evidence type="ECO:0000259" key="4">
    <source>
        <dbReference type="PROSITE" id="PS51764"/>
    </source>
</evidence>
<feature type="active site" description="Nucleophile" evidence="3">
    <location>
        <position position="265"/>
    </location>
</feature>
<dbReference type="SUPFAM" id="SSF51445">
    <property type="entry name" value="(Trans)glycosidases"/>
    <property type="match status" value="1"/>
</dbReference>
<evidence type="ECO:0000313" key="5">
    <source>
        <dbReference type="EMBL" id="NVI42566.1"/>
    </source>
</evidence>
<dbReference type="EMBL" id="CP147711">
    <property type="protein sequence ID" value="WXC81488.1"/>
    <property type="molecule type" value="Genomic_DNA"/>
</dbReference>
<dbReference type="InterPro" id="IPR006311">
    <property type="entry name" value="TAT_signal"/>
</dbReference>
<keyword evidence="1 3" id="KW-0378">Hydrolase</keyword>